<dbReference type="InterPro" id="IPR058210">
    <property type="entry name" value="SACS/Nov_dom"/>
</dbReference>
<reference evidence="3 4" key="1">
    <citation type="submission" date="2015-12" db="EMBL/GenBank/DDBJ databases">
        <title>Draft genome sequence of Moniliophthora roreri, the causal agent of frosty pod rot of cacao.</title>
        <authorList>
            <person name="Aime M.C."/>
            <person name="Diaz-Valderrama J.R."/>
            <person name="Kijpornyongpan T."/>
            <person name="Phillips-Mora W."/>
        </authorList>
    </citation>
    <scope>NUCLEOTIDE SEQUENCE [LARGE SCALE GENOMIC DNA]</scope>
    <source>
        <strain evidence="3 4">MCA 2952</strain>
    </source>
</reference>
<feature type="compositionally biased region" description="Pro residues" evidence="1">
    <location>
        <begin position="1400"/>
        <end position="1409"/>
    </location>
</feature>
<dbReference type="eggNOG" id="ENOG502QPMA">
    <property type="taxonomic scope" value="Eukaryota"/>
</dbReference>
<feature type="domain" description="Sacsin/Nov" evidence="2">
    <location>
        <begin position="25"/>
        <end position="145"/>
    </location>
</feature>
<feature type="compositionally biased region" description="Polar residues" evidence="1">
    <location>
        <begin position="1471"/>
        <end position="1482"/>
    </location>
</feature>
<comment type="caution">
    <text evidence="3">The sequence shown here is derived from an EMBL/GenBank/DDBJ whole genome shotgun (WGS) entry which is preliminary data.</text>
</comment>
<evidence type="ECO:0000259" key="2">
    <source>
        <dbReference type="Pfam" id="PF25794"/>
    </source>
</evidence>
<evidence type="ECO:0000313" key="4">
    <source>
        <dbReference type="Proteomes" id="UP000054988"/>
    </source>
</evidence>
<evidence type="ECO:0000313" key="3">
    <source>
        <dbReference type="EMBL" id="KTB46743.1"/>
    </source>
</evidence>
<dbReference type="Pfam" id="PF25794">
    <property type="entry name" value="SACS"/>
    <property type="match status" value="1"/>
</dbReference>
<dbReference type="InterPro" id="IPR022155">
    <property type="entry name" value="DUF3684"/>
</dbReference>
<gene>
    <name evidence="3" type="ORF">WG66_674</name>
</gene>
<proteinExistence type="predicted"/>
<feature type="compositionally biased region" description="Polar residues" evidence="1">
    <location>
        <begin position="1422"/>
        <end position="1444"/>
    </location>
</feature>
<accession>A0A0W0GDV8</accession>
<feature type="compositionally biased region" description="Pro residues" evidence="1">
    <location>
        <begin position="1456"/>
        <end position="1466"/>
    </location>
</feature>
<dbReference type="NCBIfam" id="NF047352">
    <property type="entry name" value="P_loop_sacsin"/>
    <property type="match status" value="1"/>
</dbReference>
<dbReference type="SUPFAM" id="SSF55874">
    <property type="entry name" value="ATPase domain of HSP90 chaperone/DNA topoisomerase II/histidine kinase"/>
    <property type="match status" value="1"/>
</dbReference>
<dbReference type="PANTHER" id="PTHR47839:SF1">
    <property type="entry name" value="DOMAIN PROTEIN, PUTATIVE (AFU_ORTHOLOGUE AFUA_6G04830)-RELATED"/>
    <property type="match status" value="1"/>
</dbReference>
<evidence type="ECO:0000256" key="1">
    <source>
        <dbReference type="SAM" id="MobiDB-lite"/>
    </source>
</evidence>
<dbReference type="PANTHER" id="PTHR47839">
    <property type="entry name" value="DOMAIN PROTEIN, PUTATIVE (AFU_ORTHOLOGUE AFUA_6G04830)-RELATED"/>
    <property type="match status" value="1"/>
</dbReference>
<dbReference type="Gene3D" id="3.30.565.10">
    <property type="entry name" value="Histidine kinase-like ATPase, C-terminal domain"/>
    <property type="match status" value="1"/>
</dbReference>
<organism evidence="3 4">
    <name type="scientific">Moniliophthora roreri</name>
    <name type="common">Frosty pod rot fungus</name>
    <name type="synonym">Monilia roreri</name>
    <dbReference type="NCBI Taxonomy" id="221103"/>
    <lineage>
        <taxon>Eukaryota</taxon>
        <taxon>Fungi</taxon>
        <taxon>Dikarya</taxon>
        <taxon>Basidiomycota</taxon>
        <taxon>Agaricomycotina</taxon>
        <taxon>Agaricomycetes</taxon>
        <taxon>Agaricomycetidae</taxon>
        <taxon>Agaricales</taxon>
        <taxon>Marasmiineae</taxon>
        <taxon>Marasmiaceae</taxon>
        <taxon>Moniliophthora</taxon>
    </lineage>
</organism>
<feature type="region of interest" description="Disordered" evidence="1">
    <location>
        <begin position="1379"/>
        <end position="1482"/>
    </location>
</feature>
<sequence length="1674" mass="188105">MNTNDQHIDWNSGYDEAVEVNQRALIDKVLARYSAEFTVFRELLQNADDAHSTAVEIHFQSSQFLEGKFLDEEKLPDLKTALVTQWILKNNGDIFREEDWNRLKKIAEGNPNEETIGAFGVGFYSLFSITDEPRVISDNQWMRFHWNKDQLLARRGKADSNPSDFKTEIRMPLREEAPIPVAFDLTRFLASSITFMATLNSVSVFFDNKCLVKLSKSPGVPRQIEIPNYIQPHSNSDKCSMRITGVKDTPVTIDAQVMRWVYSSGTQKPPPPTAVQPVRSSAQGGWRSFFSSVIVKPTTPLPPPPPEPPVDLLAISPTSVSLSIISADILLQKIDSKLESEIERSTKKQPPRKIRYDLIYTAKGEYDTSKKLDEEQTFATGSVFQGLRADLEGTGAARVFIGHATAQTTGLGGHMSSRFIPTVERESIDLMDRSVAIWNRELLFIGGIVSRVVYEKEMHEIKRRWEENSTASNPPSMDLQNDLRSKAIHAMKFFTFHPSTPSSDIASLIEAAFFSCTTIVSKFPIMSSTGIRDIADIRLPDSSFSFLKQLPVLPHEVLEGARLMVTSLQNRGLIKPIQPEDVWKELRARPLTEEELANCLKWWTSLDRSVIGPAQLAALLDAAVFIAGQLGSANEKIIPLSTIKTFFNRSRGLGIPMDGPLPPHMLPESVSRNLVPARLSSHLRWRDLTMFDWVDHLCSGQCPPEYDIRLSPPWAEAVLQAVASWASRSQQAELNEIVRLLKTMPCMPTTKGMRRPEEAYFASADIFRDLPVVTLLSGAYSILNSKERHMEALLTKLQVRKHVELQIIFDRMVKTKEWTTADLVKYLVSVQETLSSTEMKRLEETVAFTAEGDSTKRYSAKQLYVPDDTFRQMGLPVLEWGIKWNGRSKEAEFLYRLKLQKQPNADVLIHLCSGDQENVRDLALTYLINNIPTIYNSNEFDPYKYHNVRFVPAQKNSVKCLCTPNEVYVNPKWATFDLPILNSDKRDIATKLKLKDHPPSSALVDILTTRPPKDEAQAKAWFQVLAAHVTEFSSGQLKRLSGAPMIPVGSQDKGGMEYRSPIQCYLGKDTRAAFHSKLFLFIDFGQVANGFLTACGVKPQPTTDEVAQMLLANPNSFYDLAGGGENFLIELKAIAANFRELSLVNRGRMSKAPVLLAYQRKQLAGKGALEDEERELMPVGLKRADQIIIANDTNSFQLFGDSLSIAPQDSLLEDFYMSLGSKRLSDLVKEDPKHSEPEIKNSKQATEIRQLVLERLPLFLHEHTHAKTKYTFSWLKIGGNFVVRTYGKVSMTKTLDFNGQHLAKTYDASAVAQKRNGSLELWLAGHTQPDMVAMSFNRFFFDSPTANDTLLFMTLLSSDLRSLKRRGYNVDRILREQKAQQQAIKDAQDRAAQEVNPKAPSLPPPPPFPYENASEGHVAPPSESSSRHSVMSNIRQKLQNITANRDNKEGPTMPGGLPPLSPPPVPEKTHPNSQRNPMQGATPLQNISVNVDTAIRGCRPESGSLLKNREQMQQVKENLDEGYCDVSGRAGNLKEVGMMGRVKVYLSEEVPPTPTFMTEKHDSIARLVHIMTLLSDVYSVPLTSLHVFYDIGGGLIAFNRSGSIFLNLRYYEAWHDEKVSKGQMKNAVISWYFTLAHEIAHNLVHPHNSEHEFYFSAICEKHLMKLGGVLSTLN</sequence>
<dbReference type="Proteomes" id="UP000054988">
    <property type="component" value="Unassembled WGS sequence"/>
</dbReference>
<dbReference type="Pfam" id="PF12449">
    <property type="entry name" value="DUF3684"/>
    <property type="match status" value="1"/>
</dbReference>
<dbReference type="InterPro" id="IPR036890">
    <property type="entry name" value="HATPase_C_sf"/>
</dbReference>
<name>A0A0W0GDV8_MONRR</name>
<dbReference type="EMBL" id="LATX01000267">
    <property type="protein sequence ID" value="KTB46743.1"/>
    <property type="molecule type" value="Genomic_DNA"/>
</dbReference>
<protein>
    <recommendedName>
        <fullName evidence="2">Sacsin/Nov domain-containing protein</fullName>
    </recommendedName>
</protein>